<dbReference type="Gene3D" id="3.40.50.300">
    <property type="entry name" value="P-loop containing nucleotide triphosphate hydrolases"/>
    <property type="match status" value="1"/>
</dbReference>
<organism evidence="5 6">
    <name type="scientific">Elysia marginata</name>
    <dbReference type="NCBI Taxonomy" id="1093978"/>
    <lineage>
        <taxon>Eukaryota</taxon>
        <taxon>Metazoa</taxon>
        <taxon>Spiralia</taxon>
        <taxon>Lophotrochozoa</taxon>
        <taxon>Mollusca</taxon>
        <taxon>Gastropoda</taxon>
        <taxon>Heterobranchia</taxon>
        <taxon>Euthyneura</taxon>
        <taxon>Panpulmonata</taxon>
        <taxon>Sacoglossa</taxon>
        <taxon>Placobranchoidea</taxon>
        <taxon>Plakobranchidae</taxon>
        <taxon>Elysia</taxon>
    </lineage>
</organism>
<proteinExistence type="inferred from homology"/>
<comment type="similarity">
    <text evidence="1">Belongs to the sulfotransferase 1 family.</text>
</comment>
<keyword evidence="2" id="KW-0808">Transferase</keyword>
<evidence type="ECO:0000313" key="5">
    <source>
        <dbReference type="EMBL" id="GFR71031.1"/>
    </source>
</evidence>
<comment type="caution">
    <text evidence="5">The sequence shown here is derived from an EMBL/GenBank/DDBJ whole genome shotgun (WGS) entry which is preliminary data.</text>
</comment>
<dbReference type="InterPro" id="IPR027417">
    <property type="entry name" value="P-loop_NTPase"/>
</dbReference>
<evidence type="ECO:0000313" key="6">
    <source>
        <dbReference type="Proteomes" id="UP000762676"/>
    </source>
</evidence>
<name>A0AAV4FF75_9GAST</name>
<dbReference type="InterPro" id="IPR000863">
    <property type="entry name" value="Sulfotransferase_dom"/>
</dbReference>
<reference evidence="5 6" key="1">
    <citation type="journal article" date="2021" name="Elife">
        <title>Chloroplast acquisition without the gene transfer in kleptoplastic sea slugs, Plakobranchus ocellatus.</title>
        <authorList>
            <person name="Maeda T."/>
            <person name="Takahashi S."/>
            <person name="Yoshida T."/>
            <person name="Shimamura S."/>
            <person name="Takaki Y."/>
            <person name="Nagai Y."/>
            <person name="Toyoda A."/>
            <person name="Suzuki Y."/>
            <person name="Arimoto A."/>
            <person name="Ishii H."/>
            <person name="Satoh N."/>
            <person name="Nishiyama T."/>
            <person name="Hasebe M."/>
            <person name="Maruyama T."/>
            <person name="Minagawa J."/>
            <person name="Obokata J."/>
            <person name="Shigenobu S."/>
        </authorList>
    </citation>
    <scope>NUCLEOTIDE SEQUENCE [LARGE SCALE GENOMIC DNA]</scope>
</reference>
<evidence type="ECO:0000256" key="2">
    <source>
        <dbReference type="ARBA" id="ARBA00022679"/>
    </source>
</evidence>
<dbReference type="Pfam" id="PF00685">
    <property type="entry name" value="Sulfotransfer_1"/>
    <property type="match status" value="1"/>
</dbReference>
<gene>
    <name evidence="5" type="ORF">ElyMa_000342400</name>
</gene>
<feature type="domain" description="Sulfotransferase" evidence="4">
    <location>
        <begin position="83"/>
        <end position="319"/>
    </location>
</feature>
<feature type="region of interest" description="Disordered" evidence="3">
    <location>
        <begin position="1"/>
        <end position="40"/>
    </location>
</feature>
<evidence type="ECO:0000256" key="3">
    <source>
        <dbReference type="SAM" id="MobiDB-lite"/>
    </source>
</evidence>
<dbReference type="PANTHER" id="PTHR11783">
    <property type="entry name" value="SULFOTRANSFERASE SULT"/>
    <property type="match status" value="1"/>
</dbReference>
<evidence type="ECO:0000259" key="4">
    <source>
        <dbReference type="Pfam" id="PF00685"/>
    </source>
</evidence>
<evidence type="ECO:0000256" key="1">
    <source>
        <dbReference type="ARBA" id="ARBA00005771"/>
    </source>
</evidence>
<sequence>MSSQGHTHVTEQVVNNDTTSGQGSEFYTNQETFTSSSSNPHHFPERQLFKGLTYNGVPVLTPPWSGDPIKHVKRIRNLSMKEDDILIAAFHKCGTHWVSEMLNMLLSGSTDYSSRCKEFAMLEFIENLTLLDQMTSPRVLNSHLYTAHLPEQMLAKRVKLVHLIRNPKDCAVSLYHHWTYAASDQFTFDSFLKGYITEGYTTVSHQPNYLRQMAQFQKDNPDHPIIHIHYEDLKKDPVPILQELARFVGVEASQKFCQDVASACGFEKLKQADGGRDLPSALTKAVGKGFTVYRKGVVGDWKDTFTVAQSEMFDQFIARQEEKGLHYDFRWQ</sequence>
<accession>A0AAV4FF75</accession>
<dbReference type="EMBL" id="BMAT01000681">
    <property type="protein sequence ID" value="GFR71031.1"/>
    <property type="molecule type" value="Genomic_DNA"/>
</dbReference>
<dbReference type="GO" id="GO:0008146">
    <property type="term" value="F:sulfotransferase activity"/>
    <property type="evidence" value="ECO:0007669"/>
    <property type="project" value="InterPro"/>
</dbReference>
<dbReference type="AlphaFoldDB" id="A0AAV4FF75"/>
<protein>
    <submittedName>
        <fullName evidence="5">Sulfotransferase 1C4</fullName>
    </submittedName>
</protein>
<keyword evidence="6" id="KW-1185">Reference proteome</keyword>
<dbReference type="SUPFAM" id="SSF52540">
    <property type="entry name" value="P-loop containing nucleoside triphosphate hydrolases"/>
    <property type="match status" value="1"/>
</dbReference>
<dbReference type="Proteomes" id="UP000762676">
    <property type="component" value="Unassembled WGS sequence"/>
</dbReference>